<dbReference type="Proteomes" id="UP001058533">
    <property type="component" value="Chromosome"/>
</dbReference>
<keyword evidence="3" id="KW-1185">Reference proteome</keyword>
<sequence length="152" mass="16337">MTKPFTGWHMTAIMVAFFAVVVTVNVIMATQASHTFGGVVVENSYVASQRFNGWLGEARAQARLGWSVEASGEPGGVMAVDLRGPDGPVDGAAVVVMAEHPLGRVPATRLALAPGRDGRYAARHALLPGRWILRIAVQRGETQARFKQEIML</sequence>
<evidence type="ECO:0000313" key="2">
    <source>
        <dbReference type="EMBL" id="UUL84044.1"/>
    </source>
</evidence>
<dbReference type="EMBL" id="CP101740">
    <property type="protein sequence ID" value="UUL84044.1"/>
    <property type="molecule type" value="Genomic_DNA"/>
</dbReference>
<dbReference type="InterPro" id="IPR018037">
    <property type="entry name" value="FixH_proteobacterial"/>
</dbReference>
<dbReference type="InterPro" id="IPR008620">
    <property type="entry name" value="FixH"/>
</dbReference>
<reference evidence="2" key="1">
    <citation type="submission" date="2022-07" db="EMBL/GenBank/DDBJ databases">
        <title>Sphingomonas sp. nov., a novel bacterium isolated from the north slope of the Mount Everest.</title>
        <authorList>
            <person name="Cui X."/>
            <person name="Liu Y."/>
        </authorList>
    </citation>
    <scope>NUCLEOTIDE SEQUENCE</scope>
    <source>
        <strain evidence="2">S5-59</strain>
    </source>
</reference>
<evidence type="ECO:0000313" key="3">
    <source>
        <dbReference type="Proteomes" id="UP001058533"/>
    </source>
</evidence>
<organism evidence="2 3">
    <name type="scientific">Sphingomonas qomolangmaensis</name>
    <dbReference type="NCBI Taxonomy" id="2918765"/>
    <lineage>
        <taxon>Bacteria</taxon>
        <taxon>Pseudomonadati</taxon>
        <taxon>Pseudomonadota</taxon>
        <taxon>Alphaproteobacteria</taxon>
        <taxon>Sphingomonadales</taxon>
        <taxon>Sphingomonadaceae</taxon>
        <taxon>Sphingomonas</taxon>
    </lineage>
</organism>
<gene>
    <name evidence="2" type="ORF">NMP03_07615</name>
</gene>
<evidence type="ECO:0000256" key="1">
    <source>
        <dbReference type="SAM" id="Phobius"/>
    </source>
</evidence>
<dbReference type="PIRSF" id="PIRSF011386">
    <property type="entry name" value="FixH"/>
    <property type="match status" value="1"/>
</dbReference>
<keyword evidence="1" id="KW-0812">Transmembrane</keyword>
<dbReference type="RefSeq" id="WP_256507879.1">
    <property type="nucleotide sequence ID" value="NZ_CP101740.1"/>
</dbReference>
<keyword evidence="1" id="KW-1133">Transmembrane helix</keyword>
<accession>A0ABY5LE79</accession>
<keyword evidence="1" id="KW-0472">Membrane</keyword>
<protein>
    <submittedName>
        <fullName evidence="2">FixH family protein</fullName>
    </submittedName>
</protein>
<feature type="transmembrane region" description="Helical" evidence="1">
    <location>
        <begin position="6"/>
        <end position="27"/>
    </location>
</feature>
<dbReference type="Pfam" id="PF05751">
    <property type="entry name" value="FixH"/>
    <property type="match status" value="1"/>
</dbReference>
<proteinExistence type="predicted"/>
<name>A0ABY5LE79_9SPHN</name>